<dbReference type="PANTHER" id="PTHR43649:SF33">
    <property type="entry name" value="POLYGALACTURONAN_RHAMNOGALACTURONAN-BINDING PROTEIN YTCQ"/>
    <property type="match status" value="1"/>
</dbReference>
<dbReference type="Proteomes" id="UP000250369">
    <property type="component" value="Unassembled WGS sequence"/>
</dbReference>
<proteinExistence type="predicted"/>
<evidence type="ECO:0000256" key="5">
    <source>
        <dbReference type="ARBA" id="ARBA00023288"/>
    </source>
</evidence>
<reference evidence="8 9" key="1">
    <citation type="journal article" date="2009" name="Int. J. Syst. Evol. Microbiol.">
        <title>Paenibacillus contaminans sp. nov., isolated from a contaminated laboratory plate.</title>
        <authorList>
            <person name="Chou J.H."/>
            <person name="Lee J.H."/>
            <person name="Lin M.C."/>
            <person name="Chang P.S."/>
            <person name="Arun A.B."/>
            <person name="Young C.C."/>
            <person name="Chen W.M."/>
        </authorList>
    </citation>
    <scope>NUCLEOTIDE SEQUENCE [LARGE SCALE GENOMIC DNA]</scope>
    <source>
        <strain evidence="8 9">CKOBP-6</strain>
    </source>
</reference>
<sequence length="527" mass="59484">MASVQACAAIMKKVTTISLALLLGLAAGGCSTSSDNEGASGTASPGSSASPSKGTPPAKPAEKVSLNMLVPSQSNWTYSKDKPIWKAIEEKTGYSIEGQVPPGNDYDGAVNLTIASGNMPDLIFMSSFTKANKYGQQGALVNILDYLDQAPNLKKWLGAHPDILQRFSSVDGKLYEFPNDQNFGLGDRIIWMYRDDVFKKNGLNVPQTYDELYDVLKKLKQMYPDSYPFSTRAGFDTLSRMAPQFNTFNDTYYDFDRKEWRYGPIEDNYKKMIAFMNKLYKEGLIAPDWLTFNSKKWEDSLSNDKAFVFLDYVVMDYYNVPLRKDRPDFTMLFMPPPAGFEGASRVNINQTALDIGMTIASTSKKIKEAMKYMDFFYSDEGEQLSTWGVEGVTYEMADGKKQYLKSFKTLSELREKPGLFNLGTYTRMDFMATLTFMGTESQDAFKQAANYDSKLQPSPPFTDQQIDVLNTVGEAVKKYQQENATKFILGNRSLDEWDQYVGEVQKLGLDQLVKTYKDAYDHVQNRK</sequence>
<feature type="compositionally biased region" description="Low complexity" evidence="6">
    <location>
        <begin position="38"/>
        <end position="56"/>
    </location>
</feature>
<dbReference type="InterPro" id="IPR050490">
    <property type="entry name" value="Bact_solute-bd_prot1"/>
</dbReference>
<keyword evidence="2 7" id="KW-0732">Signal</keyword>
<name>A0A329MBW2_9BACL</name>
<keyword evidence="9" id="KW-1185">Reference proteome</keyword>
<dbReference type="EMBL" id="QMFB01000019">
    <property type="protein sequence ID" value="RAV17394.1"/>
    <property type="molecule type" value="Genomic_DNA"/>
</dbReference>
<feature type="region of interest" description="Disordered" evidence="6">
    <location>
        <begin position="34"/>
        <end position="61"/>
    </location>
</feature>
<keyword evidence="5" id="KW-0449">Lipoprotein</keyword>
<dbReference type="PANTHER" id="PTHR43649">
    <property type="entry name" value="ARABINOSE-BINDING PROTEIN-RELATED"/>
    <property type="match status" value="1"/>
</dbReference>
<dbReference type="AlphaFoldDB" id="A0A329MBW2"/>
<evidence type="ECO:0000256" key="7">
    <source>
        <dbReference type="SAM" id="SignalP"/>
    </source>
</evidence>
<keyword evidence="3" id="KW-0472">Membrane</keyword>
<evidence type="ECO:0000256" key="4">
    <source>
        <dbReference type="ARBA" id="ARBA00023139"/>
    </source>
</evidence>
<evidence type="ECO:0000313" key="8">
    <source>
        <dbReference type="EMBL" id="RAV17394.1"/>
    </source>
</evidence>
<organism evidence="8 9">
    <name type="scientific">Paenibacillus contaminans</name>
    <dbReference type="NCBI Taxonomy" id="450362"/>
    <lineage>
        <taxon>Bacteria</taxon>
        <taxon>Bacillati</taxon>
        <taxon>Bacillota</taxon>
        <taxon>Bacilli</taxon>
        <taxon>Bacillales</taxon>
        <taxon>Paenibacillaceae</taxon>
        <taxon>Paenibacillus</taxon>
    </lineage>
</organism>
<comment type="caution">
    <text evidence="8">The sequence shown here is derived from an EMBL/GenBank/DDBJ whole genome shotgun (WGS) entry which is preliminary data.</text>
</comment>
<dbReference type="Pfam" id="PF13416">
    <property type="entry name" value="SBP_bac_8"/>
    <property type="match status" value="1"/>
</dbReference>
<protein>
    <submittedName>
        <fullName evidence="8">ABC transporter substrate-binding protein</fullName>
    </submittedName>
</protein>
<evidence type="ECO:0000256" key="3">
    <source>
        <dbReference type="ARBA" id="ARBA00023136"/>
    </source>
</evidence>
<evidence type="ECO:0000313" key="9">
    <source>
        <dbReference type="Proteomes" id="UP000250369"/>
    </source>
</evidence>
<keyword evidence="4" id="KW-0564">Palmitate</keyword>
<accession>A0A329MBW2</accession>
<evidence type="ECO:0000256" key="2">
    <source>
        <dbReference type="ARBA" id="ARBA00022729"/>
    </source>
</evidence>
<keyword evidence="1" id="KW-1003">Cell membrane</keyword>
<evidence type="ECO:0000256" key="6">
    <source>
        <dbReference type="SAM" id="MobiDB-lite"/>
    </source>
</evidence>
<dbReference type="SUPFAM" id="SSF53850">
    <property type="entry name" value="Periplasmic binding protein-like II"/>
    <property type="match status" value="1"/>
</dbReference>
<gene>
    <name evidence="8" type="ORF">DQG23_27520</name>
</gene>
<dbReference type="OrthoDB" id="9787283at2"/>
<dbReference type="Gene3D" id="3.40.190.10">
    <property type="entry name" value="Periplasmic binding protein-like II"/>
    <property type="match status" value="2"/>
</dbReference>
<feature type="chain" id="PRO_5038945863" evidence="7">
    <location>
        <begin position="21"/>
        <end position="527"/>
    </location>
</feature>
<evidence type="ECO:0000256" key="1">
    <source>
        <dbReference type="ARBA" id="ARBA00022475"/>
    </source>
</evidence>
<dbReference type="InterPro" id="IPR006059">
    <property type="entry name" value="SBP"/>
</dbReference>
<feature type="signal peptide" evidence="7">
    <location>
        <begin position="1"/>
        <end position="20"/>
    </location>
</feature>